<dbReference type="PANTHER" id="PTHR38588:SF1">
    <property type="entry name" value="BLL0334 PROTEIN"/>
    <property type="match status" value="1"/>
</dbReference>
<dbReference type="Proteomes" id="UP000186143">
    <property type="component" value="Unassembled WGS sequence"/>
</dbReference>
<proteinExistence type="predicted"/>
<protein>
    <submittedName>
        <fullName evidence="1">Carbon monoxide dehydrogenase</fullName>
    </submittedName>
</protein>
<sequence length="155" mass="16449">MELSGEERIPLPRDAVWAALNDPAVLKSCIPGCETLAWTSDTTLDARVRVKIAFIPMTFGGTITLSELRPPEGYKIDAQGHGGLAGFAKGSADVDLQESGGDAQAETQLTYRIHAALGGKLAELGASLAQSSADRIARRFFADFTAAARRRMAEG</sequence>
<dbReference type="InterPro" id="IPR023393">
    <property type="entry name" value="START-like_dom_sf"/>
</dbReference>
<accession>A0A1Q9AEM0</accession>
<dbReference type="Gene3D" id="3.30.530.20">
    <property type="match status" value="1"/>
</dbReference>
<dbReference type="EMBL" id="MKIO01000040">
    <property type="protein sequence ID" value="OLP53395.1"/>
    <property type="molecule type" value="Genomic_DNA"/>
</dbReference>
<evidence type="ECO:0000313" key="1">
    <source>
        <dbReference type="EMBL" id="OLP53395.1"/>
    </source>
</evidence>
<dbReference type="PANTHER" id="PTHR38588">
    <property type="entry name" value="BLL0334 PROTEIN"/>
    <property type="match status" value="1"/>
</dbReference>
<evidence type="ECO:0000313" key="2">
    <source>
        <dbReference type="Proteomes" id="UP000186143"/>
    </source>
</evidence>
<dbReference type="AlphaFoldDB" id="A0A1Q9AEM0"/>
<dbReference type="InterPro" id="IPR010419">
    <property type="entry name" value="CO_DH_gsu"/>
</dbReference>
<dbReference type="RefSeq" id="WP_075636618.1">
    <property type="nucleotide sequence ID" value="NZ_MKIO01000040.1"/>
</dbReference>
<organism evidence="1 2">
    <name type="scientific">Xaviernesmea rhizosphaerae</name>
    <dbReference type="NCBI Taxonomy" id="1672749"/>
    <lineage>
        <taxon>Bacteria</taxon>
        <taxon>Pseudomonadati</taxon>
        <taxon>Pseudomonadota</taxon>
        <taxon>Alphaproteobacteria</taxon>
        <taxon>Hyphomicrobiales</taxon>
        <taxon>Rhizobiaceae</taxon>
        <taxon>Rhizobium/Agrobacterium group</taxon>
        <taxon>Xaviernesmea</taxon>
    </lineage>
</organism>
<dbReference type="SUPFAM" id="SSF55961">
    <property type="entry name" value="Bet v1-like"/>
    <property type="match status" value="1"/>
</dbReference>
<reference evidence="1 2" key="1">
    <citation type="submission" date="2016-09" db="EMBL/GenBank/DDBJ databases">
        <title>Rhizobium sp. nov., a novel species isolated from the rice rhizosphere.</title>
        <authorList>
            <person name="Zhao J."/>
            <person name="Zhang X."/>
        </authorList>
    </citation>
    <scope>NUCLEOTIDE SEQUENCE [LARGE SCALE GENOMIC DNA]</scope>
    <source>
        <strain evidence="1 2">MH17</strain>
    </source>
</reference>
<name>A0A1Q9AEM0_9HYPH</name>
<dbReference type="STRING" id="1672749.BJF92_01155"/>
<dbReference type="Pfam" id="PF06240">
    <property type="entry name" value="COXG"/>
    <property type="match status" value="1"/>
</dbReference>
<gene>
    <name evidence="1" type="ORF">BJF92_01155</name>
</gene>
<comment type="caution">
    <text evidence="1">The sequence shown here is derived from an EMBL/GenBank/DDBJ whole genome shotgun (WGS) entry which is preliminary data.</text>
</comment>
<dbReference type="OrthoDB" id="9787428at2"/>
<dbReference type="CDD" id="cd05018">
    <property type="entry name" value="CoxG"/>
    <property type="match status" value="1"/>
</dbReference>